<sequence>MDSKEMAEFAGHPILNGLRDDLLASLAAHARTIRFPAETRIFDEGQVADRFWLVCDGQVALDLHVPGRGMLLVDTVSPGAVLGWSWLFPPYRWRFGATAAAPTRAMEIAAGPVRELAENDAEFGRATYQRLSEVAVGRLQATRLRLLDVDVEAAERPSSA</sequence>
<dbReference type="SMART" id="SM00100">
    <property type="entry name" value="cNMP"/>
    <property type="match status" value="1"/>
</dbReference>
<dbReference type="SUPFAM" id="SSF51206">
    <property type="entry name" value="cAMP-binding domain-like"/>
    <property type="match status" value="1"/>
</dbReference>
<evidence type="ECO:0000313" key="2">
    <source>
        <dbReference type="EMBL" id="MBE1609723.1"/>
    </source>
</evidence>
<dbReference type="Gene3D" id="2.60.120.10">
    <property type="entry name" value="Jelly Rolls"/>
    <property type="match status" value="1"/>
</dbReference>
<keyword evidence="3" id="KW-1185">Reference proteome</keyword>
<name>A0A927RN64_9ACTN</name>
<feature type="domain" description="Cyclic nucleotide-binding" evidence="1">
    <location>
        <begin position="14"/>
        <end position="83"/>
    </location>
</feature>
<gene>
    <name evidence="2" type="ORF">HEB94_006571</name>
</gene>
<evidence type="ECO:0000313" key="3">
    <source>
        <dbReference type="Proteomes" id="UP000638648"/>
    </source>
</evidence>
<dbReference type="InterPro" id="IPR014710">
    <property type="entry name" value="RmlC-like_jellyroll"/>
</dbReference>
<dbReference type="CDD" id="cd00038">
    <property type="entry name" value="CAP_ED"/>
    <property type="match status" value="1"/>
</dbReference>
<dbReference type="PROSITE" id="PS50042">
    <property type="entry name" value="CNMP_BINDING_3"/>
    <property type="match status" value="1"/>
</dbReference>
<protein>
    <submittedName>
        <fullName evidence="2">CRP-like cAMP-binding protein</fullName>
    </submittedName>
</protein>
<dbReference type="InterPro" id="IPR000595">
    <property type="entry name" value="cNMP-bd_dom"/>
</dbReference>
<proteinExistence type="predicted"/>
<dbReference type="EMBL" id="JADBEM010000001">
    <property type="protein sequence ID" value="MBE1609723.1"/>
    <property type="molecule type" value="Genomic_DNA"/>
</dbReference>
<dbReference type="Pfam" id="PF00027">
    <property type="entry name" value="cNMP_binding"/>
    <property type="match status" value="1"/>
</dbReference>
<accession>A0A927RN64</accession>
<reference evidence="2" key="1">
    <citation type="submission" date="2020-10" db="EMBL/GenBank/DDBJ databases">
        <title>Sequencing the genomes of 1000 actinobacteria strains.</title>
        <authorList>
            <person name="Klenk H.-P."/>
        </authorList>
    </citation>
    <scope>NUCLEOTIDE SEQUENCE</scope>
    <source>
        <strain evidence="2">DSM 45354</strain>
    </source>
</reference>
<comment type="caution">
    <text evidence="2">The sequence shown here is derived from an EMBL/GenBank/DDBJ whole genome shotgun (WGS) entry which is preliminary data.</text>
</comment>
<dbReference type="InterPro" id="IPR018490">
    <property type="entry name" value="cNMP-bd_dom_sf"/>
</dbReference>
<dbReference type="AlphaFoldDB" id="A0A927RN64"/>
<evidence type="ECO:0000259" key="1">
    <source>
        <dbReference type="PROSITE" id="PS50042"/>
    </source>
</evidence>
<organism evidence="2 3">
    <name type="scientific">Actinopolymorpha pittospori</name>
    <dbReference type="NCBI Taxonomy" id="648752"/>
    <lineage>
        <taxon>Bacteria</taxon>
        <taxon>Bacillati</taxon>
        <taxon>Actinomycetota</taxon>
        <taxon>Actinomycetes</taxon>
        <taxon>Propionibacteriales</taxon>
        <taxon>Actinopolymorphaceae</taxon>
        <taxon>Actinopolymorpha</taxon>
    </lineage>
</organism>
<dbReference type="RefSeq" id="WP_202896661.1">
    <property type="nucleotide sequence ID" value="NZ_BAABJL010000163.1"/>
</dbReference>
<dbReference type="Proteomes" id="UP000638648">
    <property type="component" value="Unassembled WGS sequence"/>
</dbReference>